<dbReference type="EMBL" id="SMCS01000002">
    <property type="protein sequence ID" value="TCV96418.1"/>
    <property type="molecule type" value="Genomic_DNA"/>
</dbReference>
<proteinExistence type="predicted"/>
<keyword evidence="1" id="KW-0812">Transmembrane</keyword>
<feature type="transmembrane region" description="Helical" evidence="1">
    <location>
        <begin position="96"/>
        <end position="118"/>
    </location>
</feature>
<keyword evidence="1" id="KW-1133">Transmembrane helix</keyword>
<dbReference type="AlphaFoldDB" id="A0A4R3YX55"/>
<dbReference type="Proteomes" id="UP000295645">
    <property type="component" value="Unassembled WGS sequence"/>
</dbReference>
<organism evidence="2 3">
    <name type="scientific">Luteibacter rhizovicinus</name>
    <dbReference type="NCBI Taxonomy" id="242606"/>
    <lineage>
        <taxon>Bacteria</taxon>
        <taxon>Pseudomonadati</taxon>
        <taxon>Pseudomonadota</taxon>
        <taxon>Gammaproteobacteria</taxon>
        <taxon>Lysobacterales</taxon>
        <taxon>Rhodanobacteraceae</taxon>
        <taxon>Luteibacter</taxon>
    </lineage>
</organism>
<feature type="transmembrane region" description="Helical" evidence="1">
    <location>
        <begin position="124"/>
        <end position="152"/>
    </location>
</feature>
<comment type="caution">
    <text evidence="2">The sequence shown here is derived from an EMBL/GenBank/DDBJ whole genome shotgun (WGS) entry which is preliminary data.</text>
</comment>
<evidence type="ECO:0000256" key="1">
    <source>
        <dbReference type="SAM" id="Phobius"/>
    </source>
</evidence>
<evidence type="ECO:0000313" key="2">
    <source>
        <dbReference type="EMBL" id="TCV96418.1"/>
    </source>
</evidence>
<keyword evidence="3" id="KW-1185">Reference proteome</keyword>
<evidence type="ECO:0000313" key="3">
    <source>
        <dbReference type="Proteomes" id="UP000295645"/>
    </source>
</evidence>
<reference evidence="2 3" key="1">
    <citation type="submission" date="2019-03" db="EMBL/GenBank/DDBJ databases">
        <title>Above-ground endophytic microbial communities from plants in different locations in the United States.</title>
        <authorList>
            <person name="Frank C."/>
        </authorList>
    </citation>
    <scope>NUCLEOTIDE SEQUENCE [LARGE SCALE GENOMIC DNA]</scope>
    <source>
        <strain evidence="2 3">LP_13_YM</strain>
    </source>
</reference>
<protein>
    <submittedName>
        <fullName evidence="2">Uncharacterized protein</fullName>
    </submittedName>
</protein>
<accession>A0A4R3YX55</accession>
<gene>
    <name evidence="2" type="ORF">EC912_102769</name>
</gene>
<sequence length="180" mass="20029">MIVDGQLDSVEGNLVRGRLGESARLYRLRIDGRWYFCTASRFASSKEAGTVLRHVRLPMRVTAATHVSHGRGGLYWLYIHDTGDALEPATFKRAGISLLFILLAALLGLALFFGWPWINRLPTFAFAVLLPVTLALMIAALASTVFAVFGMADIVSLLRPRRVRAYRAYLNLRKALTHAN</sequence>
<keyword evidence="1" id="KW-0472">Membrane</keyword>
<name>A0A4R3YX55_9GAMM</name>